<comment type="caution">
    <text evidence="9">The sequence shown here is derived from an EMBL/GenBank/DDBJ whole genome shotgun (WGS) entry which is preliminary data.</text>
</comment>
<keyword evidence="5" id="KW-0720">Serine protease</keyword>
<dbReference type="InterPro" id="IPR013783">
    <property type="entry name" value="Ig-like_fold"/>
</dbReference>
<dbReference type="SUPFAM" id="SSF50494">
    <property type="entry name" value="Trypsin-like serine proteases"/>
    <property type="match status" value="1"/>
</dbReference>
<keyword evidence="6" id="KW-0472">Membrane</keyword>
<dbReference type="Pfam" id="PF10342">
    <property type="entry name" value="Kre9_KNH"/>
    <property type="match status" value="1"/>
</dbReference>
<dbReference type="InterPro" id="IPR043504">
    <property type="entry name" value="Peptidase_S1_PA_chymotrypsin"/>
</dbReference>
<dbReference type="GO" id="GO:0004252">
    <property type="term" value="F:serine-type endopeptidase activity"/>
    <property type="evidence" value="ECO:0007669"/>
    <property type="project" value="InterPro"/>
</dbReference>
<evidence type="ECO:0000256" key="2">
    <source>
        <dbReference type="ARBA" id="ARBA00022670"/>
    </source>
</evidence>
<reference evidence="9" key="1">
    <citation type="journal article" date="2015" name="Nature">
        <title>Complex archaea that bridge the gap between prokaryotes and eukaryotes.</title>
        <authorList>
            <person name="Spang A."/>
            <person name="Saw J.H."/>
            <person name="Jorgensen S.L."/>
            <person name="Zaremba-Niedzwiedzka K."/>
            <person name="Martijn J."/>
            <person name="Lind A.E."/>
            <person name="van Eijk R."/>
            <person name="Schleper C."/>
            <person name="Guy L."/>
            <person name="Ettema T.J."/>
        </authorList>
    </citation>
    <scope>NUCLEOTIDE SEQUENCE</scope>
</reference>
<dbReference type="InterPro" id="IPR018466">
    <property type="entry name" value="Kre9/Knh1-like_N"/>
</dbReference>
<evidence type="ECO:0000256" key="1">
    <source>
        <dbReference type="ARBA" id="ARBA00008764"/>
    </source>
</evidence>
<feature type="transmembrane region" description="Helical" evidence="6">
    <location>
        <begin position="1439"/>
        <end position="1459"/>
    </location>
</feature>
<dbReference type="GO" id="GO:0006508">
    <property type="term" value="P:proteolysis"/>
    <property type="evidence" value="ECO:0007669"/>
    <property type="project" value="UniProtKB-KW"/>
</dbReference>
<protein>
    <submittedName>
        <fullName evidence="9">Uncharacterized protein</fullName>
    </submittedName>
</protein>
<keyword evidence="4" id="KW-0378">Hydrolase</keyword>
<dbReference type="PANTHER" id="PTHR15462">
    <property type="entry name" value="SERINE PROTEASE"/>
    <property type="match status" value="1"/>
</dbReference>
<dbReference type="PRINTS" id="PR00839">
    <property type="entry name" value="V8PROTEASE"/>
</dbReference>
<sequence length="1471" mass="162847">MFNTKKKSIKVVTLILIGLFFFSGIPTATSTPITETSNKENVEIEDIDYVENEENTLPISYETTETEWRPIEESFNFNSENAESAVDPTTTASYNSFTGIESFMSTPESSMPSPSVIEEYEGMLAEAAGDDLSSFANNPEAVIGGDGRVRRTPTTGYPWRTVVKLYITAADTSTWIGSGAIVDDYHVLTAGHCIYLPSNGGWATSIRVVPAMDNLDEPYGEAWNIQLRSYTGWTVSNSPQHDWGLITLDRNIGSYTGWMGRITAGSGNAIYTQTMNVAGYPSDLDGGVNMYWDSDTGDGATLNNHYYWADTAEGMSGGPVWRYASGSRYIMTVHAYGRGGTDSNYGTRMNQAKYDDLFTWFGLEPTPTDYPDMKDRGSAYSGYNTGYVTPGVTSFTVFADIINKGTASTGTFVVRFYASTDTTIYTDDTYLGFDVVSSISPFNYRQASWTGTLPGLADGDYYIGWIIDYSPDNVNEFDDTLADNRAYISSPITVPRPATYIEVTVRDSVTSLPLSGVLVRAYELGTSNLADWGWTDASGLVNISGLDIGWYEVNVSKGGYVDQSKNNYINWIGDDDYLWFNLIPHPPNSGYIDVTVRDSDTLSLIMNSYVAAYYLNGTFYKGGYTDSSGFYRITDLGIGWWEVRASKITYIEQSSNDYINWNGDDDYLSFYLAPYPPYSGWIEVQVNDSITSNPIGGALVETFYFANETLFDSGLTNSSTGLYIVPDLPIGWFIVNVTKGGYTTQSKLDYINWRGDDDYLYYMMSVSSATEGVIEVEVYDSVSSLPILSAFVETFYQNGTLFDSGYTNVIGAYSVVDVPVGTYTVNVSKLTYTTQSQQDTISAGGEFDLLTFNLVTLPPDSGYIEVQVNDTNTLLPLQDAYVSCYYLNGTLFSYGYTDSSGFFKITGLTVGWWYVEASKVGYELKSGFDLINWIGDDDYLTFLLDTLSALPAHIEVQVNESGTLDPIQNAFVRIFYPNGTLFDSGYTDSSGLYIVNDLEVGGWAIIVTYPGYVQQSQDAYLSWWADTDILYYELSRAFNPIVGPVAIFRDLIPWSKNATEPVLVDYDIPYTVFNSSDVGVVDISSYQKVIIASDQPPSFYWAIGNNTAWFESYVSAGGFLQIHAADAGWETGDWSKSFFMPGGINKTQFYLELEVSVNMSEHPVLISPYPIEGGELYSWIGGYFTTYPSSANVILSEPSGKPVLIEFSYGLGNIVASTHTLEWNQFENLSKLLENLILYDPLLAYDTINVTSPISASSWEVPSTHIITWDSTGTISNVKIDLYENGVFVTEIVASTTNDGSYSWDVPIGLSTSTLYQIRVSDAIYPLTNDDSDNFEIQDLRSITVVVPDSSSSWIFDNIYDINWTSTGTIANVKIELYASAILIMEIVASTTNDGIYSWTIPDTLVNFSEYVIRISDVLDPTMYDDSDTFRISGPSSAIPGYDLLILSGLLGVVSLAIIKKKRKKLSMYES</sequence>
<dbReference type="EMBL" id="LAZR01007397">
    <property type="protein sequence ID" value="KKM85512.1"/>
    <property type="molecule type" value="Genomic_DNA"/>
</dbReference>
<evidence type="ECO:0000313" key="9">
    <source>
        <dbReference type="EMBL" id="KKM85512.1"/>
    </source>
</evidence>
<dbReference type="SUPFAM" id="SSF49478">
    <property type="entry name" value="Cna protein B-type domain"/>
    <property type="match status" value="3"/>
</dbReference>
<dbReference type="InterPro" id="IPR050966">
    <property type="entry name" value="Glutamyl_endopeptidase"/>
</dbReference>
<proteinExistence type="inferred from homology"/>
<evidence type="ECO:0000256" key="3">
    <source>
        <dbReference type="ARBA" id="ARBA00022729"/>
    </source>
</evidence>
<dbReference type="PROSITE" id="PS00134">
    <property type="entry name" value="TRYPSIN_HIS"/>
    <property type="match status" value="1"/>
</dbReference>
<evidence type="ECO:0000256" key="6">
    <source>
        <dbReference type="SAM" id="Phobius"/>
    </source>
</evidence>
<keyword evidence="2" id="KW-0645">Protease</keyword>
<evidence type="ECO:0000256" key="4">
    <source>
        <dbReference type="ARBA" id="ARBA00022801"/>
    </source>
</evidence>
<dbReference type="SUPFAM" id="SSF49464">
    <property type="entry name" value="Carboxypeptidase regulatory domain-like"/>
    <property type="match status" value="1"/>
</dbReference>
<dbReference type="InterPro" id="IPR008969">
    <property type="entry name" value="CarboxyPept-like_regulatory"/>
</dbReference>
<evidence type="ECO:0000259" key="8">
    <source>
        <dbReference type="Pfam" id="PF10342"/>
    </source>
</evidence>
<accession>A0A0F9NW58</accession>
<evidence type="ECO:0000256" key="5">
    <source>
        <dbReference type="ARBA" id="ARBA00022825"/>
    </source>
</evidence>
<dbReference type="Gene3D" id="2.40.10.10">
    <property type="entry name" value="Trypsin-like serine proteases"/>
    <property type="match status" value="2"/>
</dbReference>
<evidence type="ECO:0000259" key="7">
    <source>
        <dbReference type="Pfam" id="PF00089"/>
    </source>
</evidence>
<comment type="similarity">
    <text evidence="1">Belongs to the peptidase S1B family.</text>
</comment>
<keyword evidence="3" id="KW-0732">Signal</keyword>
<feature type="domain" description="Yeast cell wall synthesis Kre9/Knh1-like N-terminal" evidence="8">
    <location>
        <begin position="1348"/>
        <end position="1432"/>
    </location>
</feature>
<dbReference type="NCBIfam" id="NF033507">
    <property type="entry name" value="Loki-CTERM"/>
    <property type="match status" value="1"/>
</dbReference>
<dbReference type="InterPro" id="IPR029062">
    <property type="entry name" value="Class_I_gatase-like"/>
</dbReference>
<dbReference type="SUPFAM" id="SSF52317">
    <property type="entry name" value="Class I glutamine amidotransferase-like"/>
    <property type="match status" value="1"/>
</dbReference>
<keyword evidence="6" id="KW-1133">Transmembrane helix</keyword>
<dbReference type="Gene3D" id="2.60.40.10">
    <property type="entry name" value="Immunoglobulins"/>
    <property type="match status" value="1"/>
</dbReference>
<dbReference type="InterPro" id="IPR001254">
    <property type="entry name" value="Trypsin_dom"/>
</dbReference>
<gene>
    <name evidence="9" type="ORF">LCGC14_1288300</name>
</gene>
<dbReference type="InterPro" id="IPR009003">
    <property type="entry name" value="Peptidase_S1_PA"/>
</dbReference>
<dbReference type="Pfam" id="PF00089">
    <property type="entry name" value="Trypsin"/>
    <property type="match status" value="1"/>
</dbReference>
<organism evidence="9">
    <name type="scientific">marine sediment metagenome</name>
    <dbReference type="NCBI Taxonomy" id="412755"/>
    <lineage>
        <taxon>unclassified sequences</taxon>
        <taxon>metagenomes</taxon>
        <taxon>ecological metagenomes</taxon>
    </lineage>
</organism>
<dbReference type="PANTHER" id="PTHR15462:SF8">
    <property type="entry name" value="SERINE PROTEASE"/>
    <property type="match status" value="1"/>
</dbReference>
<feature type="domain" description="Peptidase S1" evidence="7">
    <location>
        <begin position="152"/>
        <end position="345"/>
    </location>
</feature>
<dbReference type="InterPro" id="IPR018114">
    <property type="entry name" value="TRYPSIN_HIS"/>
</dbReference>
<keyword evidence="6" id="KW-0812">Transmembrane</keyword>
<dbReference type="InterPro" id="IPR008256">
    <property type="entry name" value="Peptidase_S1B"/>
</dbReference>
<name>A0A0F9NW58_9ZZZZ</name>